<comment type="caution">
    <text evidence="2">The sequence shown here is derived from an EMBL/GenBank/DDBJ whole genome shotgun (WGS) entry which is preliminary data.</text>
</comment>
<organism evidence="2 3">
    <name type="scientific">Candida maltosa (strain Xu316)</name>
    <name type="common">Yeast</name>
    <dbReference type="NCBI Taxonomy" id="1245528"/>
    <lineage>
        <taxon>Eukaryota</taxon>
        <taxon>Fungi</taxon>
        <taxon>Dikarya</taxon>
        <taxon>Ascomycota</taxon>
        <taxon>Saccharomycotina</taxon>
        <taxon>Pichiomycetes</taxon>
        <taxon>Debaryomycetaceae</taxon>
        <taxon>Candida/Lodderomyces clade</taxon>
        <taxon>Candida</taxon>
    </lineage>
</organism>
<dbReference type="OrthoDB" id="2587563at2759"/>
<gene>
    <name evidence="2" type="ORF">G210_3149</name>
</gene>
<reference evidence="2 3" key="1">
    <citation type="submission" date="2013-02" db="EMBL/GenBank/DDBJ databases">
        <title>Genome sequence of Candida maltosa Xu316, a potential industrial strain for xylitol and ethanol production.</title>
        <authorList>
            <person name="Yu J."/>
            <person name="Wang Q."/>
            <person name="Geng X."/>
            <person name="Bao W."/>
            <person name="He P."/>
            <person name="Cai J."/>
        </authorList>
    </citation>
    <scope>NUCLEOTIDE SEQUENCE [LARGE SCALE GENOMIC DNA]</scope>
    <source>
        <strain evidence="3">Xu316</strain>
    </source>
</reference>
<dbReference type="HOGENOM" id="CLU_031125_0_0_1"/>
<accession>M3JUP0</accession>
<feature type="region of interest" description="Disordered" evidence="1">
    <location>
        <begin position="101"/>
        <end position="130"/>
    </location>
</feature>
<sequence length="503" mass="56742">MSDILISNLPPTSTTTNTTAFSIKLNNDILSILKSNHQSKVKLIVKNNQFFIKISNTTYPCLISPENLTVDIYSSNNTYDGRVLKKLTVLTDSKQIKQLKSTTTSATTLKPKSPTNSKPSSPLNQKSSSTTTFSTYSTSNLFKILSSDTPTIISKKLVHLLALGPISKNHILKLMINNNNDTESTHKLNDLLDDYGQIYNNRDQFIQEDKFPYTENDTTPTFILKDKSYKELTPWKWNYNDYERSLIINNIHNALTRIGFSQTHPLRRKIVDPNSSINTNNDNETTTTTTTSKLGGGFLISKNKKSSTPTTQVSTPITKSAVSSPSSTTSTTKKPSMKRKLSTSSSSCSDDDSSSSKKHHTNNNNYTSPPSSSEEESNHSHSMTSASNATSKLEYYNNLALKFKNKYQEYSDLYQLLLTKSNSLEYKKNLLKLFELHQSLSQWKKLLWDFDKEFKLKNNLNHLHINKINTTPNSPKKGELIDAHPPGIRSSSPFKKRKLVMDY</sequence>
<dbReference type="AlphaFoldDB" id="M3JUP0"/>
<proteinExistence type="predicted"/>
<name>M3JUP0_CANMX</name>
<feature type="region of interest" description="Disordered" evidence="1">
    <location>
        <begin position="271"/>
        <end position="387"/>
    </location>
</feature>
<protein>
    <submittedName>
        <fullName evidence="2">Uncharacterized protein</fullName>
    </submittedName>
</protein>
<evidence type="ECO:0000313" key="2">
    <source>
        <dbReference type="EMBL" id="EMG46590.1"/>
    </source>
</evidence>
<feature type="compositionally biased region" description="Low complexity" evidence="1">
    <location>
        <begin position="278"/>
        <end position="291"/>
    </location>
</feature>
<feature type="compositionally biased region" description="Polar residues" evidence="1">
    <location>
        <begin position="306"/>
        <end position="317"/>
    </location>
</feature>
<dbReference type="InterPro" id="IPR042065">
    <property type="entry name" value="E3_ELL-like"/>
</dbReference>
<feature type="compositionally biased region" description="Low complexity" evidence="1">
    <location>
        <begin position="362"/>
        <end position="372"/>
    </location>
</feature>
<evidence type="ECO:0000313" key="3">
    <source>
        <dbReference type="Proteomes" id="UP000011777"/>
    </source>
</evidence>
<dbReference type="Gene3D" id="1.10.10.2670">
    <property type="entry name" value="E3 ubiquitin-protein ligase"/>
    <property type="match status" value="1"/>
</dbReference>
<dbReference type="Proteomes" id="UP000011777">
    <property type="component" value="Unassembled WGS sequence"/>
</dbReference>
<dbReference type="eggNOG" id="ENOG502SBHF">
    <property type="taxonomic scope" value="Eukaryota"/>
</dbReference>
<keyword evidence="3" id="KW-1185">Reference proteome</keyword>
<evidence type="ECO:0000256" key="1">
    <source>
        <dbReference type="SAM" id="MobiDB-lite"/>
    </source>
</evidence>
<dbReference type="STRING" id="1245528.M3JUP0"/>
<dbReference type="EMBL" id="AOGT01001946">
    <property type="protein sequence ID" value="EMG46590.1"/>
    <property type="molecule type" value="Genomic_DNA"/>
</dbReference>
<dbReference type="OMA" id="HTSPNIA"/>
<feature type="compositionally biased region" description="Low complexity" evidence="1">
    <location>
        <begin position="318"/>
        <end position="334"/>
    </location>
</feature>